<dbReference type="InterPro" id="IPR036388">
    <property type="entry name" value="WH-like_DNA-bd_sf"/>
</dbReference>
<dbReference type="Gene3D" id="1.10.10.10">
    <property type="entry name" value="Winged helix-like DNA-binding domain superfamily/Winged helix DNA-binding domain"/>
    <property type="match status" value="1"/>
</dbReference>
<dbReference type="GO" id="GO:0003700">
    <property type="term" value="F:DNA-binding transcription factor activity"/>
    <property type="evidence" value="ECO:0007669"/>
    <property type="project" value="TreeGrafter"/>
</dbReference>
<keyword evidence="2" id="KW-1185">Reference proteome</keyword>
<dbReference type="AlphaFoldDB" id="A0A6N7R4H6"/>
<gene>
    <name evidence="1" type="ORF">GH885_17210</name>
</gene>
<evidence type="ECO:0000313" key="2">
    <source>
        <dbReference type="Proteomes" id="UP000435187"/>
    </source>
</evidence>
<proteinExistence type="predicted"/>
<dbReference type="SUPFAM" id="SSF46785">
    <property type="entry name" value="Winged helix' DNA-binding domain"/>
    <property type="match status" value="1"/>
</dbReference>
<organism evidence="1 2">
    <name type="scientific">Gracilibacillus thailandensis</name>
    <dbReference type="NCBI Taxonomy" id="563735"/>
    <lineage>
        <taxon>Bacteria</taxon>
        <taxon>Bacillati</taxon>
        <taxon>Bacillota</taxon>
        <taxon>Bacilli</taxon>
        <taxon>Bacillales</taxon>
        <taxon>Bacillaceae</taxon>
        <taxon>Gracilibacillus</taxon>
    </lineage>
</organism>
<dbReference type="RefSeq" id="WP_153836577.1">
    <property type="nucleotide sequence ID" value="NZ_JBHUMW010000036.1"/>
</dbReference>
<dbReference type="PANTHER" id="PTHR33221">
    <property type="entry name" value="WINGED HELIX-TURN-HELIX TRANSCRIPTIONAL REGULATOR, RRF2 FAMILY"/>
    <property type="match status" value="1"/>
</dbReference>
<dbReference type="InterPro" id="IPR036390">
    <property type="entry name" value="WH_DNA-bd_sf"/>
</dbReference>
<sequence length="137" mass="15076">MSYSTAFSQALSIVVYTAVKIEEGYTDYVSARQLSENMEIPNPTVVKILQSLNRFGLITTKEGARGGIRLAKAPEKITVLDVFSAIELDRPLFKFSLPSTLKDDKSQLVGGKIEQVLSQAESDMKARLAATKISDLY</sequence>
<name>A0A6N7R4H6_9BACI</name>
<dbReference type="PROSITE" id="PS51197">
    <property type="entry name" value="HTH_RRF2_2"/>
    <property type="match status" value="1"/>
</dbReference>
<comment type="caution">
    <text evidence="1">The sequence shown here is derived from an EMBL/GenBank/DDBJ whole genome shotgun (WGS) entry which is preliminary data.</text>
</comment>
<evidence type="ECO:0000313" key="1">
    <source>
        <dbReference type="EMBL" id="MRI68060.1"/>
    </source>
</evidence>
<dbReference type="GO" id="GO:0005829">
    <property type="term" value="C:cytosol"/>
    <property type="evidence" value="ECO:0007669"/>
    <property type="project" value="TreeGrafter"/>
</dbReference>
<dbReference type="Proteomes" id="UP000435187">
    <property type="component" value="Unassembled WGS sequence"/>
</dbReference>
<dbReference type="Pfam" id="PF02082">
    <property type="entry name" value="Rrf2"/>
    <property type="match status" value="1"/>
</dbReference>
<dbReference type="InterPro" id="IPR030489">
    <property type="entry name" value="TR_Rrf2-type_CS"/>
</dbReference>
<protein>
    <submittedName>
        <fullName evidence="1">Rrf2 family transcriptional regulator</fullName>
    </submittedName>
</protein>
<dbReference type="InterPro" id="IPR000944">
    <property type="entry name" value="Tscrpt_reg_Rrf2"/>
</dbReference>
<reference evidence="1 2" key="1">
    <citation type="submission" date="2019-10" db="EMBL/GenBank/DDBJ databases">
        <title>Gracilibacillus salitolerans sp. nov., a moderate halophile isolated from a saline soil in northwest China.</title>
        <authorList>
            <person name="Gan L."/>
        </authorList>
    </citation>
    <scope>NUCLEOTIDE SEQUENCE [LARGE SCALE GENOMIC DNA]</scope>
    <source>
        <strain evidence="1 2">TP2-8</strain>
    </source>
</reference>
<dbReference type="PROSITE" id="PS01332">
    <property type="entry name" value="HTH_RRF2_1"/>
    <property type="match status" value="1"/>
</dbReference>
<dbReference type="PANTHER" id="PTHR33221:SF15">
    <property type="entry name" value="HTH-TYPE TRANSCRIPTIONAL REGULATOR YWGB-RELATED"/>
    <property type="match status" value="1"/>
</dbReference>
<accession>A0A6N7R4H6</accession>
<dbReference type="EMBL" id="WJEE01000048">
    <property type="protein sequence ID" value="MRI68060.1"/>
    <property type="molecule type" value="Genomic_DNA"/>
</dbReference>